<protein>
    <recommendedName>
        <fullName evidence="1">Hemerythrin-like domain-containing protein</fullName>
    </recommendedName>
</protein>
<dbReference type="Proteomes" id="UP000235015">
    <property type="component" value="Unassembled WGS sequence"/>
</dbReference>
<organism evidence="2 3">
    <name type="scientific">Sedimenticola selenatireducens</name>
    <dbReference type="NCBI Taxonomy" id="191960"/>
    <lineage>
        <taxon>Bacteria</taxon>
        <taxon>Pseudomonadati</taxon>
        <taxon>Pseudomonadota</taxon>
        <taxon>Gammaproteobacteria</taxon>
        <taxon>Chromatiales</taxon>
        <taxon>Sedimenticolaceae</taxon>
        <taxon>Sedimenticola</taxon>
    </lineage>
</organism>
<feature type="domain" description="Hemerythrin-like" evidence="1">
    <location>
        <begin position="3"/>
        <end position="138"/>
    </location>
</feature>
<dbReference type="AlphaFoldDB" id="A0A2N6CZ15"/>
<evidence type="ECO:0000313" key="3">
    <source>
        <dbReference type="Proteomes" id="UP000235015"/>
    </source>
</evidence>
<dbReference type="EMBL" id="PKUN01000004">
    <property type="protein sequence ID" value="PLX62607.1"/>
    <property type="molecule type" value="Genomic_DNA"/>
</dbReference>
<gene>
    <name evidence="2" type="ORF">C0630_05180</name>
</gene>
<reference evidence="2 3" key="1">
    <citation type="submission" date="2017-11" db="EMBL/GenBank/DDBJ databases">
        <title>Genome-resolved metagenomics identifies genetic mobility, metabolic interactions, and unexpected diversity in perchlorate-reducing communities.</title>
        <authorList>
            <person name="Barnum T.P."/>
            <person name="Figueroa I.A."/>
            <person name="Carlstrom C.I."/>
            <person name="Lucas L.N."/>
            <person name="Engelbrektson A.L."/>
            <person name="Coates J.D."/>
        </authorList>
    </citation>
    <scope>NUCLEOTIDE SEQUENCE [LARGE SCALE GENOMIC DNA]</scope>
    <source>
        <strain evidence="2">BM301</strain>
    </source>
</reference>
<dbReference type="RefSeq" id="WP_273438161.1">
    <property type="nucleotide sequence ID" value="NZ_CAXXYC010000004.1"/>
</dbReference>
<sequence length="187" mass="21500">MSDIIDTWRKDHVNFSRLLNLLEVQIKLFHEDETPDYELMQDIIYYMTHFPDLFHHPKEDLVFDMVKKVDSSTRSVVDELMEQHVVLRESGMKLFGNLEAVVAGAMLSRTSVEGPAETYIAYFRSHMKKEESEIFPLAEKLLSDQDWRDVDAAVPPPIDPLFGPSVNERYLALHRQIADEAGCGCGE</sequence>
<dbReference type="STRING" id="1111735.GCA_000428045_00540"/>
<name>A0A2N6CZ15_9GAMM</name>
<dbReference type="GO" id="GO:0005886">
    <property type="term" value="C:plasma membrane"/>
    <property type="evidence" value="ECO:0007669"/>
    <property type="project" value="TreeGrafter"/>
</dbReference>
<evidence type="ECO:0000313" key="2">
    <source>
        <dbReference type="EMBL" id="PLX62607.1"/>
    </source>
</evidence>
<dbReference type="Pfam" id="PF01814">
    <property type="entry name" value="Hemerythrin"/>
    <property type="match status" value="1"/>
</dbReference>
<accession>A0A2N6CZ15</accession>
<proteinExistence type="predicted"/>
<evidence type="ECO:0000259" key="1">
    <source>
        <dbReference type="Pfam" id="PF01814"/>
    </source>
</evidence>
<dbReference type="PANTHER" id="PTHR39966:SF1">
    <property type="entry name" value="HEMERYTHRIN-LIKE DOMAIN-CONTAINING PROTEIN"/>
    <property type="match status" value="1"/>
</dbReference>
<comment type="caution">
    <text evidence="2">The sequence shown here is derived from an EMBL/GenBank/DDBJ whole genome shotgun (WGS) entry which is preliminary data.</text>
</comment>
<dbReference type="Gene3D" id="1.20.120.520">
    <property type="entry name" value="nmb1532 protein domain like"/>
    <property type="match status" value="1"/>
</dbReference>
<dbReference type="InterPro" id="IPR012312">
    <property type="entry name" value="Hemerythrin-like"/>
</dbReference>
<dbReference type="PANTHER" id="PTHR39966">
    <property type="entry name" value="BLL2471 PROTEIN-RELATED"/>
    <property type="match status" value="1"/>
</dbReference>